<dbReference type="EMBL" id="JAMKFB020000016">
    <property type="protein sequence ID" value="KAL0172399.1"/>
    <property type="molecule type" value="Genomic_DNA"/>
</dbReference>
<feature type="non-terminal residue" evidence="10">
    <location>
        <position position="126"/>
    </location>
</feature>
<feature type="compositionally biased region" description="Low complexity" evidence="8">
    <location>
        <begin position="17"/>
        <end position="33"/>
    </location>
</feature>
<evidence type="ECO:0000313" key="11">
    <source>
        <dbReference type="Proteomes" id="UP001529510"/>
    </source>
</evidence>
<comment type="subcellular location">
    <subcellularLocation>
        <location evidence="1">Nucleus</location>
    </subcellularLocation>
</comment>
<dbReference type="SMART" id="SM00355">
    <property type="entry name" value="ZnF_C2H2"/>
    <property type="match status" value="2"/>
</dbReference>
<dbReference type="GO" id="GO:0008270">
    <property type="term" value="F:zinc ion binding"/>
    <property type="evidence" value="ECO:0007669"/>
    <property type="project" value="UniProtKB-KW"/>
</dbReference>
<dbReference type="Proteomes" id="UP001529510">
    <property type="component" value="Unassembled WGS sequence"/>
</dbReference>
<keyword evidence="3" id="KW-0677">Repeat</keyword>
<dbReference type="GO" id="GO:0005634">
    <property type="term" value="C:nucleus"/>
    <property type="evidence" value="ECO:0007669"/>
    <property type="project" value="UniProtKB-SubCell"/>
</dbReference>
<keyword evidence="6" id="KW-0539">Nucleus</keyword>
<gene>
    <name evidence="10" type="ORF">M9458_032710</name>
</gene>
<comment type="caution">
    <text evidence="10">The sequence shown here is derived from an EMBL/GenBank/DDBJ whole genome shotgun (WGS) entry which is preliminary data.</text>
</comment>
<dbReference type="PANTHER" id="PTHR16515">
    <property type="entry name" value="PR DOMAIN ZINC FINGER PROTEIN"/>
    <property type="match status" value="1"/>
</dbReference>
<evidence type="ECO:0000256" key="5">
    <source>
        <dbReference type="ARBA" id="ARBA00022833"/>
    </source>
</evidence>
<evidence type="ECO:0000256" key="2">
    <source>
        <dbReference type="ARBA" id="ARBA00022723"/>
    </source>
</evidence>
<accession>A0ABD0PEA0</accession>
<keyword evidence="2" id="KW-0479">Metal-binding</keyword>
<name>A0ABD0PEA0_CIRMR</name>
<feature type="domain" description="C2H2-type" evidence="9">
    <location>
        <begin position="79"/>
        <end position="106"/>
    </location>
</feature>
<evidence type="ECO:0000256" key="7">
    <source>
        <dbReference type="PROSITE-ProRule" id="PRU00042"/>
    </source>
</evidence>
<feature type="compositionally biased region" description="Acidic residues" evidence="8">
    <location>
        <begin position="35"/>
        <end position="48"/>
    </location>
</feature>
<evidence type="ECO:0000259" key="9">
    <source>
        <dbReference type="PROSITE" id="PS50157"/>
    </source>
</evidence>
<reference evidence="10 11" key="1">
    <citation type="submission" date="2024-05" db="EMBL/GenBank/DDBJ databases">
        <title>Genome sequencing and assembly of Indian major carp, Cirrhinus mrigala (Hamilton, 1822).</title>
        <authorList>
            <person name="Mohindra V."/>
            <person name="Chowdhury L.M."/>
            <person name="Lal K."/>
            <person name="Jena J.K."/>
        </authorList>
    </citation>
    <scope>NUCLEOTIDE SEQUENCE [LARGE SCALE GENOMIC DNA]</scope>
    <source>
        <strain evidence="10">CM1030</strain>
        <tissue evidence="10">Blood</tissue>
    </source>
</reference>
<feature type="domain" description="C2H2-type" evidence="9">
    <location>
        <begin position="107"/>
        <end position="126"/>
    </location>
</feature>
<evidence type="ECO:0000256" key="3">
    <source>
        <dbReference type="ARBA" id="ARBA00022737"/>
    </source>
</evidence>
<evidence type="ECO:0000313" key="10">
    <source>
        <dbReference type="EMBL" id="KAL0172399.1"/>
    </source>
</evidence>
<dbReference type="PANTHER" id="PTHR16515:SF57">
    <property type="entry name" value="ZINC FINGER PROTEIN 154-LIKE"/>
    <property type="match status" value="1"/>
</dbReference>
<dbReference type="PROSITE" id="PS00028">
    <property type="entry name" value="ZINC_FINGER_C2H2_1"/>
    <property type="match status" value="1"/>
</dbReference>
<evidence type="ECO:0000256" key="1">
    <source>
        <dbReference type="ARBA" id="ARBA00004123"/>
    </source>
</evidence>
<keyword evidence="5" id="KW-0862">Zinc</keyword>
<dbReference type="Gene3D" id="3.30.160.60">
    <property type="entry name" value="Classic Zinc Finger"/>
    <property type="match status" value="2"/>
</dbReference>
<dbReference type="InterPro" id="IPR050331">
    <property type="entry name" value="Zinc_finger"/>
</dbReference>
<keyword evidence="11" id="KW-1185">Reference proteome</keyword>
<protein>
    <recommendedName>
        <fullName evidence="9">C2H2-type domain-containing protein</fullName>
    </recommendedName>
</protein>
<dbReference type="SUPFAM" id="SSF57667">
    <property type="entry name" value="beta-beta-alpha zinc fingers"/>
    <property type="match status" value="1"/>
</dbReference>
<proteinExistence type="predicted"/>
<feature type="non-terminal residue" evidence="10">
    <location>
        <position position="1"/>
    </location>
</feature>
<sequence>VMANTVATLVVQTELLPSQTSSSLSPFPSLLPSVEDGEEDGEKGEEEGKESGTVGLTGDMVTSSTPPVAAVAQNPEHPFQCLDCGKSFKWSSRLAHHQRSHNNERPYRCNLCPKAFKGSSALLYHQ</sequence>
<dbReference type="InterPro" id="IPR036236">
    <property type="entry name" value="Znf_C2H2_sf"/>
</dbReference>
<dbReference type="AlphaFoldDB" id="A0ABD0PEA0"/>
<keyword evidence="4 7" id="KW-0863">Zinc-finger</keyword>
<dbReference type="InterPro" id="IPR013087">
    <property type="entry name" value="Znf_C2H2_type"/>
</dbReference>
<dbReference type="PROSITE" id="PS50157">
    <property type="entry name" value="ZINC_FINGER_C2H2_2"/>
    <property type="match status" value="2"/>
</dbReference>
<evidence type="ECO:0000256" key="4">
    <source>
        <dbReference type="ARBA" id="ARBA00022771"/>
    </source>
</evidence>
<organism evidence="10 11">
    <name type="scientific">Cirrhinus mrigala</name>
    <name type="common">Mrigala</name>
    <dbReference type="NCBI Taxonomy" id="683832"/>
    <lineage>
        <taxon>Eukaryota</taxon>
        <taxon>Metazoa</taxon>
        <taxon>Chordata</taxon>
        <taxon>Craniata</taxon>
        <taxon>Vertebrata</taxon>
        <taxon>Euteleostomi</taxon>
        <taxon>Actinopterygii</taxon>
        <taxon>Neopterygii</taxon>
        <taxon>Teleostei</taxon>
        <taxon>Ostariophysi</taxon>
        <taxon>Cypriniformes</taxon>
        <taxon>Cyprinidae</taxon>
        <taxon>Labeoninae</taxon>
        <taxon>Labeonini</taxon>
        <taxon>Cirrhinus</taxon>
    </lineage>
</organism>
<evidence type="ECO:0000256" key="8">
    <source>
        <dbReference type="SAM" id="MobiDB-lite"/>
    </source>
</evidence>
<dbReference type="FunFam" id="3.30.160.60:FF:000520">
    <property type="entry name" value="zinc finger protein 629 isoform X2"/>
    <property type="match status" value="1"/>
</dbReference>
<dbReference type="Pfam" id="PF00096">
    <property type="entry name" value="zf-C2H2"/>
    <property type="match status" value="2"/>
</dbReference>
<feature type="region of interest" description="Disordered" evidence="8">
    <location>
        <begin position="17"/>
        <end position="66"/>
    </location>
</feature>
<evidence type="ECO:0000256" key="6">
    <source>
        <dbReference type="ARBA" id="ARBA00023242"/>
    </source>
</evidence>